<evidence type="ECO:0000313" key="3">
    <source>
        <dbReference type="Proteomes" id="UP001501666"/>
    </source>
</evidence>
<protein>
    <submittedName>
        <fullName evidence="2">Uncharacterized protein</fullName>
    </submittedName>
</protein>
<gene>
    <name evidence="2" type="ORF">GCM10010412_082190</name>
</gene>
<evidence type="ECO:0000256" key="1">
    <source>
        <dbReference type="SAM" id="MobiDB-lite"/>
    </source>
</evidence>
<evidence type="ECO:0000313" key="2">
    <source>
        <dbReference type="EMBL" id="GAA2691729.1"/>
    </source>
</evidence>
<sequence length="49" mass="5236">MNATPIYDQLVVDRSTAHAEPAAAAGRWFTPTTVEPTLEQPADAAEPRA</sequence>
<keyword evidence="3" id="KW-1185">Reference proteome</keyword>
<dbReference type="RefSeq" id="WP_346154436.1">
    <property type="nucleotide sequence ID" value="NZ_BAAATE010000034.1"/>
</dbReference>
<proteinExistence type="predicted"/>
<accession>A0ABP6FHE8</accession>
<name>A0ABP6FHE8_9ACTN</name>
<dbReference type="EMBL" id="BAAATE010000034">
    <property type="protein sequence ID" value="GAA2691729.1"/>
    <property type="molecule type" value="Genomic_DNA"/>
</dbReference>
<reference evidence="3" key="1">
    <citation type="journal article" date="2019" name="Int. J. Syst. Evol. Microbiol.">
        <title>The Global Catalogue of Microorganisms (GCM) 10K type strain sequencing project: providing services to taxonomists for standard genome sequencing and annotation.</title>
        <authorList>
            <consortium name="The Broad Institute Genomics Platform"/>
            <consortium name="The Broad Institute Genome Sequencing Center for Infectious Disease"/>
            <person name="Wu L."/>
            <person name="Ma J."/>
        </authorList>
    </citation>
    <scope>NUCLEOTIDE SEQUENCE [LARGE SCALE GENOMIC DNA]</scope>
    <source>
        <strain evidence="3">JCM 6835</strain>
    </source>
</reference>
<comment type="caution">
    <text evidence="2">The sequence shown here is derived from an EMBL/GenBank/DDBJ whole genome shotgun (WGS) entry which is preliminary data.</text>
</comment>
<organism evidence="2 3">
    <name type="scientific">Nonomuraea recticatena</name>
    <dbReference type="NCBI Taxonomy" id="46178"/>
    <lineage>
        <taxon>Bacteria</taxon>
        <taxon>Bacillati</taxon>
        <taxon>Actinomycetota</taxon>
        <taxon>Actinomycetes</taxon>
        <taxon>Streptosporangiales</taxon>
        <taxon>Streptosporangiaceae</taxon>
        <taxon>Nonomuraea</taxon>
    </lineage>
</organism>
<dbReference type="Proteomes" id="UP001501666">
    <property type="component" value="Unassembled WGS sequence"/>
</dbReference>
<feature type="region of interest" description="Disordered" evidence="1">
    <location>
        <begin position="20"/>
        <end position="49"/>
    </location>
</feature>